<dbReference type="InterPro" id="IPR003439">
    <property type="entry name" value="ABC_transporter-like_ATP-bd"/>
</dbReference>
<evidence type="ECO:0000256" key="1">
    <source>
        <dbReference type="ARBA" id="ARBA00022448"/>
    </source>
</evidence>
<dbReference type="Pfam" id="PF00005">
    <property type="entry name" value="ABC_tran"/>
    <property type="match status" value="1"/>
</dbReference>
<keyword evidence="2" id="KW-0547">Nucleotide-binding</keyword>
<dbReference type="InterPro" id="IPR003593">
    <property type="entry name" value="AAA+_ATPase"/>
</dbReference>
<dbReference type="PROSITE" id="PS00211">
    <property type="entry name" value="ABC_TRANSPORTER_1"/>
    <property type="match status" value="1"/>
</dbReference>
<comment type="caution">
    <text evidence="5">The sequence shown here is derived from an EMBL/GenBank/DDBJ whole genome shotgun (WGS) entry which is preliminary data.</text>
</comment>
<evidence type="ECO:0000259" key="4">
    <source>
        <dbReference type="PROSITE" id="PS50893"/>
    </source>
</evidence>
<keyword evidence="3 5" id="KW-0067">ATP-binding</keyword>
<accession>A0A953I4G4</accession>
<name>A0A953I4G4_SYMTR</name>
<dbReference type="Proteomes" id="UP000732377">
    <property type="component" value="Unassembled WGS sequence"/>
</dbReference>
<dbReference type="SMART" id="SM00382">
    <property type="entry name" value="AAA"/>
    <property type="match status" value="1"/>
</dbReference>
<dbReference type="CDD" id="cd03230">
    <property type="entry name" value="ABC_DR_subfamily_A"/>
    <property type="match status" value="1"/>
</dbReference>
<evidence type="ECO:0000256" key="3">
    <source>
        <dbReference type="ARBA" id="ARBA00022840"/>
    </source>
</evidence>
<dbReference type="InterPro" id="IPR017871">
    <property type="entry name" value="ABC_transporter-like_CS"/>
</dbReference>
<evidence type="ECO:0000256" key="2">
    <source>
        <dbReference type="ARBA" id="ARBA00022741"/>
    </source>
</evidence>
<dbReference type="InterPro" id="IPR027417">
    <property type="entry name" value="P-loop_NTPase"/>
</dbReference>
<dbReference type="GO" id="GO:0005524">
    <property type="term" value="F:ATP binding"/>
    <property type="evidence" value="ECO:0007669"/>
    <property type="project" value="UniProtKB-KW"/>
</dbReference>
<protein>
    <submittedName>
        <fullName evidence="5">ABC transporter ATP-binding protein</fullName>
    </submittedName>
</protein>
<dbReference type="SUPFAM" id="SSF52540">
    <property type="entry name" value="P-loop containing nucleoside triphosphate hydrolases"/>
    <property type="match status" value="1"/>
</dbReference>
<dbReference type="EMBL" id="PIUK01000102">
    <property type="protein sequence ID" value="MBY6276717.1"/>
    <property type="molecule type" value="Genomic_DNA"/>
</dbReference>
<feature type="domain" description="ABC transporter" evidence="4">
    <location>
        <begin position="5"/>
        <end position="226"/>
    </location>
</feature>
<evidence type="ECO:0000313" key="6">
    <source>
        <dbReference type="Proteomes" id="UP000732377"/>
    </source>
</evidence>
<organism evidence="5 6">
    <name type="scientific">Symbiobacterium thermophilum</name>
    <dbReference type="NCBI Taxonomy" id="2734"/>
    <lineage>
        <taxon>Bacteria</taxon>
        <taxon>Bacillati</taxon>
        <taxon>Bacillota</taxon>
        <taxon>Clostridia</taxon>
        <taxon>Eubacteriales</taxon>
        <taxon>Symbiobacteriaceae</taxon>
        <taxon>Symbiobacterium</taxon>
    </lineage>
</organism>
<dbReference type="Gene3D" id="3.40.50.300">
    <property type="entry name" value="P-loop containing nucleotide triphosphate hydrolases"/>
    <property type="match status" value="1"/>
</dbReference>
<reference evidence="5" key="1">
    <citation type="submission" date="2017-11" db="EMBL/GenBank/DDBJ databases">
        <title>Three new genomes from thermophilic consortium.</title>
        <authorList>
            <person name="Quaggio R."/>
            <person name="Amgarten D."/>
            <person name="Setubal J.C."/>
        </authorList>
    </citation>
    <scope>NUCLEOTIDE SEQUENCE</scope>
    <source>
        <strain evidence="5">ZCTH01-B2</strain>
    </source>
</reference>
<sequence>MTLLIDARNLVKRYRDRIAVSDVSLSVAPGEVVAVIGPNGAGKSTTLEMILGLRSWDGGEVRYGCAEPRREIGVQLQSTPFFPGLTAAENLRVFAAFYGRRLSRAETDELLVRCRLQHAARTEASRLSGGEQKRLAIAVALVHQPRALFLDEPTAALDPRARHEIRTLIRELAQGGTAVVFTSHDMEEVGRLADRVVLIVNGRVRAEGTPQALLERHGAASLDELYLNLTAEEAV</sequence>
<dbReference type="RefSeq" id="WP_273379792.1">
    <property type="nucleotide sequence ID" value="NZ_PIUK01000102.1"/>
</dbReference>
<dbReference type="InterPro" id="IPR050763">
    <property type="entry name" value="ABC_transporter_ATP-binding"/>
</dbReference>
<proteinExistence type="predicted"/>
<evidence type="ECO:0000313" key="5">
    <source>
        <dbReference type="EMBL" id="MBY6276717.1"/>
    </source>
</evidence>
<dbReference type="GO" id="GO:0016887">
    <property type="term" value="F:ATP hydrolysis activity"/>
    <property type="evidence" value="ECO:0007669"/>
    <property type="project" value="InterPro"/>
</dbReference>
<dbReference type="AlphaFoldDB" id="A0A953I4G4"/>
<keyword evidence="1" id="KW-0813">Transport</keyword>
<dbReference type="PANTHER" id="PTHR42711:SF16">
    <property type="entry name" value="ABC TRANSPORTER ATP-BINDING PROTEIN"/>
    <property type="match status" value="1"/>
</dbReference>
<gene>
    <name evidence="5" type="ORF">CWE10_10995</name>
</gene>
<dbReference type="PANTHER" id="PTHR42711">
    <property type="entry name" value="ABC TRANSPORTER ATP-BINDING PROTEIN"/>
    <property type="match status" value="1"/>
</dbReference>
<dbReference type="PROSITE" id="PS50893">
    <property type="entry name" value="ABC_TRANSPORTER_2"/>
    <property type="match status" value="1"/>
</dbReference>